<keyword evidence="12" id="KW-1185">Reference proteome</keyword>
<dbReference type="EMBL" id="GL379800">
    <property type="protein sequence ID" value="EGT35731.1"/>
    <property type="molecule type" value="Genomic_DNA"/>
</dbReference>
<dbReference type="InterPro" id="IPR043502">
    <property type="entry name" value="DNA/RNA_pol_sf"/>
</dbReference>
<evidence type="ECO:0000256" key="4">
    <source>
        <dbReference type="ARBA" id="ARBA00022695"/>
    </source>
</evidence>
<evidence type="ECO:0000259" key="10">
    <source>
        <dbReference type="Pfam" id="PF03175"/>
    </source>
</evidence>
<proteinExistence type="inferred from homology"/>
<keyword evidence="4" id="KW-0548">Nucleotidyltransferase</keyword>
<comment type="catalytic activity">
    <reaction evidence="8">
        <text>DNA(n) + a 2'-deoxyribonucleoside 5'-triphosphate = DNA(n+1) + diphosphate</text>
        <dbReference type="Rhea" id="RHEA:22508"/>
        <dbReference type="Rhea" id="RHEA-COMP:17339"/>
        <dbReference type="Rhea" id="RHEA-COMP:17340"/>
        <dbReference type="ChEBI" id="CHEBI:33019"/>
        <dbReference type="ChEBI" id="CHEBI:61560"/>
        <dbReference type="ChEBI" id="CHEBI:173112"/>
        <dbReference type="EC" id="2.7.7.7"/>
    </reaction>
</comment>
<keyword evidence="6" id="KW-0239">DNA-directed DNA polymerase</keyword>
<dbReference type="SUPFAM" id="SSF56672">
    <property type="entry name" value="DNA/RNA polymerases"/>
    <property type="match status" value="1"/>
</dbReference>
<dbReference type="InterPro" id="IPR006172">
    <property type="entry name" value="DNA-dir_DNA_pol_B"/>
</dbReference>
<dbReference type="PANTHER" id="PTHR33568">
    <property type="entry name" value="DNA POLYMERASE"/>
    <property type="match status" value="1"/>
</dbReference>
<dbReference type="InParanoid" id="G0MLN7"/>
<dbReference type="InterPro" id="IPR036397">
    <property type="entry name" value="RNaseH_sf"/>
</dbReference>
<feature type="domain" description="DNA-directed DNA polymerase family B mitochondria/virus" evidence="10">
    <location>
        <begin position="1195"/>
        <end position="1296"/>
    </location>
</feature>
<accession>G0MLN7</accession>
<evidence type="ECO:0000313" key="12">
    <source>
        <dbReference type="Proteomes" id="UP000008068"/>
    </source>
</evidence>
<dbReference type="GO" id="GO:0003677">
    <property type="term" value="F:DNA binding"/>
    <property type="evidence" value="ECO:0007669"/>
    <property type="project" value="UniProtKB-KW"/>
</dbReference>
<name>G0MLN7_CAEBE</name>
<reference evidence="12" key="1">
    <citation type="submission" date="2011-07" db="EMBL/GenBank/DDBJ databases">
        <authorList>
            <consortium name="Caenorhabditis brenneri Sequencing and Analysis Consortium"/>
            <person name="Wilson R.K."/>
        </authorList>
    </citation>
    <scope>NUCLEOTIDE SEQUENCE [LARGE SCALE GENOMIC DNA]</scope>
    <source>
        <strain evidence="12">PB2801</strain>
    </source>
</reference>
<keyword evidence="7" id="KW-0238">DNA-binding</keyword>
<feature type="compositionally biased region" description="Acidic residues" evidence="9">
    <location>
        <begin position="222"/>
        <end position="237"/>
    </location>
</feature>
<dbReference type="Gene3D" id="3.30.420.10">
    <property type="entry name" value="Ribonuclease H-like superfamily/Ribonuclease H"/>
    <property type="match status" value="1"/>
</dbReference>
<dbReference type="GO" id="GO:0000166">
    <property type="term" value="F:nucleotide binding"/>
    <property type="evidence" value="ECO:0007669"/>
    <property type="project" value="InterPro"/>
</dbReference>
<evidence type="ECO:0000256" key="6">
    <source>
        <dbReference type="ARBA" id="ARBA00022932"/>
    </source>
</evidence>
<evidence type="ECO:0000256" key="2">
    <source>
        <dbReference type="ARBA" id="ARBA00012417"/>
    </source>
</evidence>
<dbReference type="EC" id="2.7.7.7" evidence="2"/>
<gene>
    <name evidence="11" type="ORF">CAEBREN_28310</name>
</gene>
<evidence type="ECO:0000256" key="5">
    <source>
        <dbReference type="ARBA" id="ARBA00022705"/>
    </source>
</evidence>
<dbReference type="OrthoDB" id="10053808at2759"/>
<keyword evidence="3" id="KW-0808">Transferase</keyword>
<evidence type="ECO:0000256" key="3">
    <source>
        <dbReference type="ARBA" id="ARBA00022679"/>
    </source>
</evidence>
<dbReference type="InterPro" id="IPR004868">
    <property type="entry name" value="DNA-dir_DNA_pol_B_mt/vir"/>
</dbReference>
<dbReference type="GO" id="GO:0003887">
    <property type="term" value="F:DNA-directed DNA polymerase activity"/>
    <property type="evidence" value="ECO:0007669"/>
    <property type="project" value="UniProtKB-KW"/>
</dbReference>
<dbReference type="Proteomes" id="UP000008068">
    <property type="component" value="Unassembled WGS sequence"/>
</dbReference>
<evidence type="ECO:0000313" key="11">
    <source>
        <dbReference type="EMBL" id="EGT35731.1"/>
    </source>
</evidence>
<dbReference type="GO" id="GO:0006260">
    <property type="term" value="P:DNA replication"/>
    <property type="evidence" value="ECO:0007669"/>
    <property type="project" value="UniProtKB-KW"/>
</dbReference>
<dbReference type="SUPFAM" id="SSF53098">
    <property type="entry name" value="Ribonuclease H-like"/>
    <property type="match status" value="1"/>
</dbReference>
<dbReference type="STRING" id="135651.G0MLN7"/>
<protein>
    <recommendedName>
        <fullName evidence="2">DNA-directed DNA polymerase</fullName>
        <ecNumber evidence="2">2.7.7.7</ecNumber>
    </recommendedName>
</protein>
<dbReference type="PANTHER" id="PTHR33568:SF3">
    <property type="entry name" value="DNA-DIRECTED DNA POLYMERASE"/>
    <property type="match status" value="1"/>
</dbReference>
<sequence>MSAVFDFEVKEVMDNLLNEVVKREEMKEAGVVQVGGANLKELKKKVNRLDGAFNFITVANLNLEISKNLTTHPDGAELFAESIIDLVKKYKPLGTSSSAVVAGVVFDSEELTESIGISYRPIDKMRAEDLVQSMEKMSQSNRSPLELDSPIINVKITYVKPPTGSGTTPSISDEFVLPPKKNCGRKRKFDTGKLLELITAEKKKRAMEEEGKANSGDGASFLDDEAAGSDEGEFECDSENGDIEEMIIGREEAKTKSSPAHARSANKMRNNGKLYRLNIETKCLFSVSKDCLPHALHQAFCYWRYKENPTKTNRYLYSSSLRKNGSNPEVHKQVFEEVEKMKKEAGFVGEENKEENFGWRDIDQFQRTVFAGIFQIICFEQNSTVPFYKGEDYLGEKNVLYIYLENGHYQGVKSVVSLLKTSYYCVLCDVRSRDATSHYKCKLIHYTCGKKCPVTPEDIPMDCKTCRVTFRSEGCYQNHLEKGNFFFQFKRNSYILGSKGGKSRCAYTKFCDKCEKAYYQNKNSKPHVCGESYCHRCQMLKAGEHHCAMTVSKKNEKNLTWKRIYYDIESKVDEETGKQVPVLFMALRCCPKCVNVVPKEYENGVLDICEDCSPEGRAKMIECVSEDNREVDVSSSMVNWMFDAENKGFVCVAHNSSGYDGQFILENLIASNKAAPVVCLDGTKLIYLRHKGVKLVDSMKYLTMSLSGLGKTFEVDSLKGDFPVCFIRPENYDYIGKLPDDKEYALENKSADVKAKLQKFLAEERSSGKQFNFFEELKKYCYNDVYMLAASMASFEKEFETITDVCLLEESVTIAAAAVKTFRRKHLQNLCPIVLDAKPSASYNSSIKSQKYLLWLAHKEEVAIEISTTSGEKKFGPYRVDGFIDKCPKYPDGLILEFNGCYYHAHDCRFTAESIIGDRMAKDIWERDNERIKKLEEFHPVRVIRECDVDRELKEVPGMAEFFENNEAKELLQLQRALVGGRTEVFKLCENNQKKTIRFVDVVSLYPTVMKHYLYPIGIPTNVPPSQIKVPITNPDDLPFRGFLHCKILAPQDLLLPVIGDKSSGKLVFGLCRKCSMTQNQGECWHSVEERAFTGVYCTPELHRAISRGYIITEVYHGIEYENWLGNDEEGKGGLFTSYVNDNMCEKIVSFKNRETILFIYFQYASGFPADVKTDAEQKEFIREYEEKEQIKLDQSKFAKNPGKRAVAKLMLNSLWGKFAQRVDRLQNEIIMDPLKFYRILHDTALEVLDVRPVNDTLIVQYRTREESLMSLRTSACHIAALTTAYGRLELHELMEKAGAENLIYSDTDSIIYSVPEGEKNPLEGDMGGHLGQLTSELRGEMLNFVSTGPKSYSYIEKMEDGSLTVRKFIYKIPCKISYFQTKVKAKGITLNCQADKLITFEKMTQMVEEVLTGVGQRTVQEVPQFKMERNRDHQVFSKNIIKSFKYTFNKRRVLPDGSTLPFGYKK</sequence>
<dbReference type="HOGENOM" id="CLU_001474_1_2_1"/>
<dbReference type="eggNOG" id="ENOG502QQ9V">
    <property type="taxonomic scope" value="Eukaryota"/>
</dbReference>
<evidence type="ECO:0000256" key="7">
    <source>
        <dbReference type="ARBA" id="ARBA00023125"/>
    </source>
</evidence>
<evidence type="ECO:0000256" key="9">
    <source>
        <dbReference type="SAM" id="MobiDB-lite"/>
    </source>
</evidence>
<feature type="domain" description="DNA-directed DNA polymerase family B mitochondria/virus" evidence="10">
    <location>
        <begin position="646"/>
        <end position="1144"/>
    </location>
</feature>
<organism evidence="12">
    <name type="scientific">Caenorhabditis brenneri</name>
    <name type="common">Nematode worm</name>
    <dbReference type="NCBI Taxonomy" id="135651"/>
    <lineage>
        <taxon>Eukaryota</taxon>
        <taxon>Metazoa</taxon>
        <taxon>Ecdysozoa</taxon>
        <taxon>Nematoda</taxon>
        <taxon>Chromadorea</taxon>
        <taxon>Rhabditida</taxon>
        <taxon>Rhabditina</taxon>
        <taxon>Rhabditomorpha</taxon>
        <taxon>Rhabditoidea</taxon>
        <taxon>Rhabditidae</taxon>
        <taxon>Peloderinae</taxon>
        <taxon>Caenorhabditis</taxon>
    </lineage>
</organism>
<comment type="similarity">
    <text evidence="1">Belongs to the DNA polymerase type-B family.</text>
</comment>
<dbReference type="Pfam" id="PF03175">
    <property type="entry name" value="DNA_pol_B_2"/>
    <property type="match status" value="2"/>
</dbReference>
<dbReference type="Gene3D" id="3.90.1600.10">
    <property type="entry name" value="Palm domain of DNA polymerase"/>
    <property type="match status" value="2"/>
</dbReference>
<feature type="region of interest" description="Disordered" evidence="9">
    <location>
        <begin position="204"/>
        <end position="237"/>
    </location>
</feature>
<keyword evidence="5" id="KW-0235">DNA replication</keyword>
<dbReference type="InterPro" id="IPR023211">
    <property type="entry name" value="DNA_pol_palm_dom_sf"/>
</dbReference>
<evidence type="ECO:0000256" key="1">
    <source>
        <dbReference type="ARBA" id="ARBA00005755"/>
    </source>
</evidence>
<dbReference type="PRINTS" id="PR00106">
    <property type="entry name" value="DNAPOLB"/>
</dbReference>
<evidence type="ECO:0000256" key="8">
    <source>
        <dbReference type="ARBA" id="ARBA00049244"/>
    </source>
</evidence>
<dbReference type="Gene3D" id="1.10.287.690">
    <property type="entry name" value="Helix hairpin bin"/>
    <property type="match status" value="1"/>
</dbReference>
<dbReference type="GO" id="GO:0042575">
    <property type="term" value="C:DNA polymerase complex"/>
    <property type="evidence" value="ECO:0007669"/>
    <property type="project" value="UniProtKB-ARBA"/>
</dbReference>
<dbReference type="InterPro" id="IPR012337">
    <property type="entry name" value="RNaseH-like_sf"/>
</dbReference>